<reference evidence="1 2" key="1">
    <citation type="submission" date="2024-04" db="EMBL/GenBank/DDBJ databases">
        <title>Tritrichomonas musculus Genome.</title>
        <authorList>
            <person name="Alves-Ferreira E."/>
            <person name="Grigg M."/>
            <person name="Lorenzi H."/>
            <person name="Galac M."/>
        </authorList>
    </citation>
    <scope>NUCLEOTIDE SEQUENCE [LARGE SCALE GENOMIC DNA]</scope>
    <source>
        <strain evidence="1 2">EAF2021</strain>
    </source>
</reference>
<dbReference type="Proteomes" id="UP001470230">
    <property type="component" value="Unassembled WGS sequence"/>
</dbReference>
<sequence>MLNPQFIDLTEEEDINPFLYTDPTENQIIIESIFSSYEPDIKDNDLEVNNSPIKLKREDILALYSLIAPIEFNLRFIYDSTNYAPYTFDFIIGIVKEWWCQRQENDPAFITDRWTINLPIMSNEWMFSFLNCHPQRQRYYMLETYFRNKIDDSADIETHNDVCTINERSIIRVGEFMIDHKKVICQIDITPPLILMKGRDPSYRRAQLVMTTTQQLMHKLMTINVGKVTADKILNTEKNKNFIMYEQRWSK</sequence>
<name>A0ABR2KL79_9EUKA</name>
<keyword evidence="2" id="KW-1185">Reference proteome</keyword>
<evidence type="ECO:0000313" key="1">
    <source>
        <dbReference type="EMBL" id="KAK8891900.1"/>
    </source>
</evidence>
<evidence type="ECO:0000313" key="2">
    <source>
        <dbReference type="Proteomes" id="UP001470230"/>
    </source>
</evidence>
<dbReference type="EMBL" id="JAPFFF010000004">
    <property type="protein sequence ID" value="KAK8891900.1"/>
    <property type="molecule type" value="Genomic_DNA"/>
</dbReference>
<gene>
    <name evidence="1" type="ORF">M9Y10_029122</name>
</gene>
<protein>
    <submittedName>
        <fullName evidence="1">Uncharacterized protein</fullName>
    </submittedName>
</protein>
<comment type="caution">
    <text evidence="1">The sequence shown here is derived from an EMBL/GenBank/DDBJ whole genome shotgun (WGS) entry which is preliminary data.</text>
</comment>
<organism evidence="1 2">
    <name type="scientific">Tritrichomonas musculus</name>
    <dbReference type="NCBI Taxonomy" id="1915356"/>
    <lineage>
        <taxon>Eukaryota</taxon>
        <taxon>Metamonada</taxon>
        <taxon>Parabasalia</taxon>
        <taxon>Tritrichomonadida</taxon>
        <taxon>Tritrichomonadidae</taxon>
        <taxon>Tritrichomonas</taxon>
    </lineage>
</organism>
<proteinExistence type="predicted"/>
<accession>A0ABR2KL79</accession>